<sequence length="136" mass="15275">MSDSSSSQKKERFAPKQPVNLAPPKDDVITRDYLAKCDGKPLVLQRHLVRAFTDDQGDVFDVSGKDTYAPGKNYHVFTGKEPNRALGLSSLEPKDCISDYSDLAEDKLQVLNDWHTFFSKRYNIVGLLQPENNASL</sequence>
<proteinExistence type="inferred from homology"/>
<dbReference type="OrthoDB" id="899at2759"/>
<dbReference type="Gene3D" id="3.10.120.10">
    <property type="entry name" value="Cytochrome b5-like heme/steroid binding domain"/>
    <property type="match status" value="1"/>
</dbReference>
<feature type="domain" description="Cytochrome b5 heme-binding" evidence="3">
    <location>
        <begin position="29"/>
        <end position="129"/>
    </location>
</feature>
<dbReference type="SUPFAM" id="SSF55856">
    <property type="entry name" value="Cytochrome b5-like heme/steroid binding domain"/>
    <property type="match status" value="1"/>
</dbReference>
<dbReference type="InterPro" id="IPR036400">
    <property type="entry name" value="Cyt_B5-like_heme/steroid_sf"/>
</dbReference>
<comment type="caution">
    <text evidence="4">The sequence shown here is derived from an EMBL/GenBank/DDBJ whole genome shotgun (WGS) entry which is preliminary data.</text>
</comment>
<dbReference type="PANTHER" id="PTHR10281:SF115">
    <property type="entry name" value="BINDING PROTEIN, PUTATIVE (AFU_ORTHOLOGUE AFUA_4G06240)-RELATED"/>
    <property type="match status" value="1"/>
</dbReference>
<organism evidence="4 5">
    <name type="scientific">Paraphaeosphaeria minitans</name>
    <dbReference type="NCBI Taxonomy" id="565426"/>
    <lineage>
        <taxon>Eukaryota</taxon>
        <taxon>Fungi</taxon>
        <taxon>Dikarya</taxon>
        <taxon>Ascomycota</taxon>
        <taxon>Pezizomycotina</taxon>
        <taxon>Dothideomycetes</taxon>
        <taxon>Pleosporomycetidae</taxon>
        <taxon>Pleosporales</taxon>
        <taxon>Massarineae</taxon>
        <taxon>Didymosphaeriaceae</taxon>
        <taxon>Paraphaeosphaeria</taxon>
    </lineage>
</organism>
<dbReference type="InterPro" id="IPR050577">
    <property type="entry name" value="MAPR/NEUFC/NENF-like"/>
</dbReference>
<dbReference type="Proteomes" id="UP000756921">
    <property type="component" value="Unassembled WGS sequence"/>
</dbReference>
<evidence type="ECO:0000256" key="2">
    <source>
        <dbReference type="SAM" id="MobiDB-lite"/>
    </source>
</evidence>
<protein>
    <submittedName>
        <fullName evidence="4">Cytochrome b5-like Heme/Steroid binding domain-containing protein</fullName>
    </submittedName>
</protein>
<evidence type="ECO:0000313" key="5">
    <source>
        <dbReference type="Proteomes" id="UP000756921"/>
    </source>
</evidence>
<dbReference type="PANTHER" id="PTHR10281">
    <property type="entry name" value="MEMBRANE-ASSOCIATED PROGESTERONE RECEPTOR COMPONENT-RELATED"/>
    <property type="match status" value="1"/>
</dbReference>
<accession>A0A9P6GRZ8</accession>
<feature type="region of interest" description="Disordered" evidence="2">
    <location>
        <begin position="1"/>
        <end position="25"/>
    </location>
</feature>
<dbReference type="GO" id="GO:0005783">
    <property type="term" value="C:endoplasmic reticulum"/>
    <property type="evidence" value="ECO:0007669"/>
    <property type="project" value="TreeGrafter"/>
</dbReference>
<dbReference type="GO" id="GO:0016020">
    <property type="term" value="C:membrane"/>
    <property type="evidence" value="ECO:0007669"/>
    <property type="project" value="TreeGrafter"/>
</dbReference>
<evidence type="ECO:0000313" key="4">
    <source>
        <dbReference type="EMBL" id="KAF9739445.1"/>
    </source>
</evidence>
<dbReference type="InterPro" id="IPR001199">
    <property type="entry name" value="Cyt_B5-like_heme/steroid-bd"/>
</dbReference>
<dbReference type="SMART" id="SM01117">
    <property type="entry name" value="Cyt-b5"/>
    <property type="match status" value="1"/>
</dbReference>
<gene>
    <name evidence="4" type="ORF">PMIN01_02079</name>
</gene>
<comment type="similarity">
    <text evidence="1">Belongs to the cytochrome b5 family. MAPR subfamily.</text>
</comment>
<name>A0A9P6GRZ8_9PLEO</name>
<evidence type="ECO:0000259" key="3">
    <source>
        <dbReference type="SMART" id="SM01117"/>
    </source>
</evidence>
<dbReference type="EMBL" id="WJXW01000002">
    <property type="protein sequence ID" value="KAF9739445.1"/>
    <property type="molecule type" value="Genomic_DNA"/>
</dbReference>
<keyword evidence="5" id="KW-1185">Reference proteome</keyword>
<dbReference type="AlphaFoldDB" id="A0A9P6GRZ8"/>
<evidence type="ECO:0000256" key="1">
    <source>
        <dbReference type="ARBA" id="ARBA00038357"/>
    </source>
</evidence>
<reference evidence="4" key="1">
    <citation type="journal article" date="2020" name="Mol. Plant Microbe Interact.">
        <title>Genome Sequence of the Biocontrol Agent Coniothyrium minitans strain Conio (IMI 134523).</title>
        <authorList>
            <person name="Patel D."/>
            <person name="Shittu T.A."/>
            <person name="Baroncelli R."/>
            <person name="Muthumeenakshi S."/>
            <person name="Osborne T.H."/>
            <person name="Janganan T.K."/>
            <person name="Sreenivasaprasad S."/>
        </authorList>
    </citation>
    <scope>NUCLEOTIDE SEQUENCE</scope>
    <source>
        <strain evidence="4">Conio</strain>
    </source>
</reference>